<evidence type="ECO:0000256" key="1">
    <source>
        <dbReference type="SAM" id="MobiDB-lite"/>
    </source>
</evidence>
<evidence type="ECO:0008006" key="4">
    <source>
        <dbReference type="Google" id="ProtNLM"/>
    </source>
</evidence>
<feature type="region of interest" description="Disordered" evidence="1">
    <location>
        <begin position="518"/>
        <end position="539"/>
    </location>
</feature>
<organism evidence="2 3">
    <name type="scientific">Sporothrix curviconia</name>
    <dbReference type="NCBI Taxonomy" id="1260050"/>
    <lineage>
        <taxon>Eukaryota</taxon>
        <taxon>Fungi</taxon>
        <taxon>Dikarya</taxon>
        <taxon>Ascomycota</taxon>
        <taxon>Pezizomycotina</taxon>
        <taxon>Sordariomycetes</taxon>
        <taxon>Sordariomycetidae</taxon>
        <taxon>Ophiostomatales</taxon>
        <taxon>Ophiostomataceae</taxon>
        <taxon>Sporothrix</taxon>
    </lineage>
</organism>
<proteinExistence type="predicted"/>
<feature type="compositionally biased region" description="Polar residues" evidence="1">
    <location>
        <begin position="529"/>
        <end position="539"/>
    </location>
</feature>
<dbReference type="Proteomes" id="UP001642405">
    <property type="component" value="Unassembled WGS sequence"/>
</dbReference>
<evidence type="ECO:0000313" key="2">
    <source>
        <dbReference type="EMBL" id="CAK7220931.1"/>
    </source>
</evidence>
<dbReference type="InterPro" id="IPR027417">
    <property type="entry name" value="P-loop_NTPase"/>
</dbReference>
<accession>A0ABP0BN50</accession>
<evidence type="ECO:0000313" key="3">
    <source>
        <dbReference type="Proteomes" id="UP001642405"/>
    </source>
</evidence>
<feature type="compositionally biased region" description="Basic and acidic residues" evidence="1">
    <location>
        <begin position="46"/>
        <end position="56"/>
    </location>
</feature>
<gene>
    <name evidence="2" type="ORF">SCUCBS95973_004324</name>
</gene>
<dbReference type="EMBL" id="CAWUHB010000021">
    <property type="protein sequence ID" value="CAK7220931.1"/>
    <property type="molecule type" value="Genomic_DNA"/>
</dbReference>
<keyword evidence="3" id="KW-1185">Reference proteome</keyword>
<feature type="region of interest" description="Disordered" evidence="1">
    <location>
        <begin position="221"/>
        <end position="243"/>
    </location>
</feature>
<protein>
    <recommendedName>
        <fullName evidence="4">P-loop containing nucleoside triphosphate hydrolase protein</fullName>
    </recommendedName>
</protein>
<dbReference type="Gene3D" id="3.40.50.300">
    <property type="entry name" value="P-loop containing nucleotide triphosphate hydrolases"/>
    <property type="match status" value="1"/>
</dbReference>
<feature type="compositionally biased region" description="Basic and acidic residues" evidence="1">
    <location>
        <begin position="221"/>
        <end position="238"/>
    </location>
</feature>
<reference evidence="2 3" key="1">
    <citation type="submission" date="2024-01" db="EMBL/GenBank/DDBJ databases">
        <authorList>
            <person name="Allen C."/>
            <person name="Tagirdzhanova G."/>
        </authorList>
    </citation>
    <scope>NUCLEOTIDE SEQUENCE [LARGE SCALE GENOMIC DNA]</scope>
</reference>
<feature type="compositionally biased region" description="Basic and acidic residues" evidence="1">
    <location>
        <begin position="13"/>
        <end position="31"/>
    </location>
</feature>
<dbReference type="CDD" id="cd02019">
    <property type="entry name" value="NK"/>
    <property type="match status" value="1"/>
</dbReference>
<comment type="caution">
    <text evidence="2">The sequence shown here is derived from an EMBL/GenBank/DDBJ whole genome shotgun (WGS) entry which is preliminary data.</text>
</comment>
<feature type="region of interest" description="Disordered" evidence="1">
    <location>
        <begin position="1"/>
        <end position="65"/>
    </location>
</feature>
<name>A0ABP0BN50_9PEZI</name>
<sequence>MPFGKFGSALKRNQKEKYDSVVSEEPRDDTKRKHSFSLKSAFSRPPKAEIERKAAESEDSEEDDIDDRNLSLVVFSDDWKPKTEKPEKSAWAKYCATVNRGEHIGTPKRGLARLPSNIASRALGHFDFNEKKNESFPLPMDWFRSGLDLFRKQDGEPRSDIDCRLPMILISGLPGVGKTAVERALAHLLEETHAIHARRNRRPSPLEAAWEFFVDPRPRAELDPSHSRADPSGCRRPETSSPVESFANGKAIVVNVDHLSCTEALREEYANDSGNSRYVAGPSMVDAAAEAWWYCSSMASLQSNNQADPETIRRLDRGRRLAVEKYVMPKAYKQSCIILTECLFADDRNGKSEVAAAAYKTAAGVFERRLIPIYLTCDAKEHKRRLECRQRNAQKSSQDTQNPAISYIIQEKDATMLKSESLEKSAAHIDKLAKAGNGRLYFFSQPAEYKDGKFYIAMKARVGDDFEPIDMPDEHQGCVIDTTGLTASEAAMIAQWFCQDVMRGMPLQTWAGWNMGPMSGGDGGKQRRNSTNTEGLFIK</sequence>
<dbReference type="SUPFAM" id="SSF52540">
    <property type="entry name" value="P-loop containing nucleoside triphosphate hydrolases"/>
    <property type="match status" value="1"/>
</dbReference>